<name>A0AA48L2F9_9TREE</name>
<dbReference type="AlphaFoldDB" id="A0AA48L2F9"/>
<feature type="domain" description="Nucleotide exchange factor Fes1" evidence="4">
    <location>
        <begin position="4"/>
        <end position="137"/>
    </location>
</feature>
<evidence type="ECO:0000256" key="3">
    <source>
        <dbReference type="SAM" id="MobiDB-lite"/>
    </source>
</evidence>
<accession>A0AA48L2F9</accession>
<dbReference type="PANTHER" id="PTHR19316:SF18">
    <property type="entry name" value="HSP70-BINDING PROTEIN 1"/>
    <property type="match status" value="1"/>
</dbReference>
<protein>
    <recommendedName>
        <fullName evidence="4">Nucleotide exchange factor Fes1 domain-containing protein</fullName>
    </recommendedName>
</protein>
<dbReference type="InterPro" id="IPR013918">
    <property type="entry name" value="Nucleotide_exch_fac_Fes1"/>
</dbReference>
<dbReference type="Pfam" id="PF08609">
    <property type="entry name" value="Fes1"/>
    <property type="match status" value="1"/>
</dbReference>
<sequence>MADLNSLLHWAIENTPTDQGGSGSGTAAPAPANPAGMQLTFKPAAPGQQPKTSTLAAFHPDDPQHDVGLAPPVAEEPKKDNKLSTEMLDLIMGKPDSVTMKEKMAIASNTAADVDERVMALDDFEMLIELIDNANNMPILKLWQPLLELINDPNDQIARHALWVVGTAIQNNLKGQAAFFIFGGLPLVLDILYPATGSKPAGTRAKAVYALSSALKHWPLATVALGSQANRGYSVLRQGVADSDLVIRRKMCFMLGTLVNQARDAFDGEMPNEVVNMIEEQAKVTDVKPGAEGENLLLSLQLLGVFEAAIDALARDPRIDPVDSEYEENAMRALARAADFGALNNEEKIQLKGVWNTWTPIGREQRGIEGADAEAIEKALA</sequence>
<keyword evidence="6" id="KW-1185">Reference proteome</keyword>
<feature type="region of interest" description="Disordered" evidence="3">
    <location>
        <begin position="13"/>
        <end position="80"/>
    </location>
</feature>
<dbReference type="PANTHER" id="PTHR19316">
    <property type="entry name" value="PROTEIN FOLDING REGULATOR"/>
    <property type="match status" value="1"/>
</dbReference>
<dbReference type="GO" id="GO:0000774">
    <property type="term" value="F:adenyl-nucleotide exchange factor activity"/>
    <property type="evidence" value="ECO:0007669"/>
    <property type="project" value="TreeGrafter"/>
</dbReference>
<dbReference type="Proteomes" id="UP001233271">
    <property type="component" value="Chromosome 3"/>
</dbReference>
<gene>
    <name evidence="5" type="primary">FES1</name>
    <name evidence="5" type="ORF">CcaverHIS019_0308720</name>
</gene>
<dbReference type="Gene3D" id="1.25.10.10">
    <property type="entry name" value="Leucine-rich Repeat Variant"/>
    <property type="match status" value="1"/>
</dbReference>
<dbReference type="GeneID" id="85494672"/>
<evidence type="ECO:0000256" key="2">
    <source>
        <dbReference type="ARBA" id="ARBA00022737"/>
    </source>
</evidence>
<dbReference type="InterPro" id="IPR011989">
    <property type="entry name" value="ARM-like"/>
</dbReference>
<dbReference type="GO" id="GO:0005783">
    <property type="term" value="C:endoplasmic reticulum"/>
    <property type="evidence" value="ECO:0007669"/>
    <property type="project" value="TreeGrafter"/>
</dbReference>
<dbReference type="EMBL" id="AP028214">
    <property type="protein sequence ID" value="BEI90802.1"/>
    <property type="molecule type" value="Genomic_DNA"/>
</dbReference>
<feature type="compositionally biased region" description="Low complexity" evidence="3">
    <location>
        <begin position="25"/>
        <end position="36"/>
    </location>
</feature>
<reference evidence="5" key="1">
    <citation type="journal article" date="2023" name="BMC Genomics">
        <title>Chromosome-level genome assemblies of Cutaneotrichosporon spp. (Trichosporonales, Basidiomycota) reveal imbalanced evolution between nucleotide sequences and chromosome synteny.</title>
        <authorList>
            <person name="Kobayashi Y."/>
            <person name="Kayamori A."/>
            <person name="Aoki K."/>
            <person name="Shiwa Y."/>
            <person name="Matsutani M."/>
            <person name="Fujita N."/>
            <person name="Sugita T."/>
            <person name="Iwasaki W."/>
            <person name="Tanaka N."/>
            <person name="Takashima M."/>
        </authorList>
    </citation>
    <scope>NUCLEOTIDE SEQUENCE</scope>
    <source>
        <strain evidence="5">HIS019</strain>
    </source>
</reference>
<dbReference type="InterPro" id="IPR050693">
    <property type="entry name" value="Hsp70_NEF-Inhibitors"/>
</dbReference>
<dbReference type="SUPFAM" id="SSF48371">
    <property type="entry name" value="ARM repeat"/>
    <property type="match status" value="1"/>
</dbReference>
<comment type="similarity">
    <text evidence="1">Belongs to the FES1 family.</text>
</comment>
<organism evidence="5 6">
    <name type="scientific">Cutaneotrichosporon cavernicola</name>
    <dbReference type="NCBI Taxonomy" id="279322"/>
    <lineage>
        <taxon>Eukaryota</taxon>
        <taxon>Fungi</taxon>
        <taxon>Dikarya</taxon>
        <taxon>Basidiomycota</taxon>
        <taxon>Agaricomycotina</taxon>
        <taxon>Tremellomycetes</taxon>
        <taxon>Trichosporonales</taxon>
        <taxon>Trichosporonaceae</taxon>
        <taxon>Cutaneotrichosporon</taxon>
    </lineage>
</organism>
<dbReference type="InterPro" id="IPR016024">
    <property type="entry name" value="ARM-type_fold"/>
</dbReference>
<keyword evidence="2" id="KW-0677">Repeat</keyword>
<evidence type="ECO:0000313" key="6">
    <source>
        <dbReference type="Proteomes" id="UP001233271"/>
    </source>
</evidence>
<evidence type="ECO:0000256" key="1">
    <source>
        <dbReference type="ARBA" id="ARBA00011045"/>
    </source>
</evidence>
<evidence type="ECO:0000313" key="5">
    <source>
        <dbReference type="EMBL" id="BEI90802.1"/>
    </source>
</evidence>
<proteinExistence type="inferred from homology"/>
<dbReference type="RefSeq" id="XP_060456067.1">
    <property type="nucleotide sequence ID" value="XM_060599366.1"/>
</dbReference>
<dbReference type="KEGG" id="ccac:CcaHIS019_0308720"/>
<evidence type="ECO:0000259" key="4">
    <source>
        <dbReference type="Pfam" id="PF08609"/>
    </source>
</evidence>